<evidence type="ECO:0000256" key="4">
    <source>
        <dbReference type="ARBA" id="ARBA00023136"/>
    </source>
</evidence>
<dbReference type="PANTHER" id="PTHR42718:SF49">
    <property type="entry name" value="EXPORT PROTEIN"/>
    <property type="match status" value="1"/>
</dbReference>
<gene>
    <name evidence="7" type="ORF">LX13_001228</name>
</gene>
<dbReference type="InterPro" id="IPR020846">
    <property type="entry name" value="MFS_dom"/>
</dbReference>
<keyword evidence="3 5" id="KW-1133">Transmembrane helix</keyword>
<evidence type="ECO:0000256" key="1">
    <source>
        <dbReference type="ARBA" id="ARBA00004651"/>
    </source>
</evidence>
<dbReference type="Proteomes" id="UP001206895">
    <property type="component" value="Unassembled WGS sequence"/>
</dbReference>
<feature type="transmembrane region" description="Helical" evidence="5">
    <location>
        <begin position="83"/>
        <end position="101"/>
    </location>
</feature>
<evidence type="ECO:0000259" key="6">
    <source>
        <dbReference type="PROSITE" id="PS50850"/>
    </source>
</evidence>
<sequence length="473" mass="46771">MTTQPDAGPVGSARTTLTVSALGTLLVLVAFTAPLSTLNVTATALDADVSGRTWILSSMSIGLAAALLSAGTISDDFGRRRTLAIGLLVIAVGSVVGVLVPDVLVFVLTRVVVGVGGAAVIASSLGIIAHTFPPGPQRAAASGVWGASVGAGIAIGPLLSALLEKADSWHDAYWALAAASVLLAIVAERLVPESRSEHPRGLDLPGALLFAGGIATLLAGLVEGRQGWTQPVVIVLFVVSVVLLAAFVVTESRSATSMLDLSLLRSPAFGAATLAAVAIGAGAIALMSYMAGFLGAALGISAIGSALLLFAWSGTSVVTALLARRIPASVSGRVQLAVGLLGVAIGLAALTGIDENSGWVRFLPGLLFAGVATGMVNANLGREAVASVPAGRGGMGSGANNTARYLGSAVGVTIVAVIAARPGPGSAAEDLVAGWNVAAVVTALISALGGLVVFALHRRTTAAARSGVTAAGV</sequence>
<organism evidence="7 8">
    <name type="scientific">Williamsia maris</name>
    <dbReference type="NCBI Taxonomy" id="72806"/>
    <lineage>
        <taxon>Bacteria</taxon>
        <taxon>Bacillati</taxon>
        <taxon>Actinomycetota</taxon>
        <taxon>Actinomycetes</taxon>
        <taxon>Mycobacteriales</taxon>
        <taxon>Nocardiaceae</taxon>
        <taxon>Williamsia</taxon>
    </lineage>
</organism>
<evidence type="ECO:0000313" key="8">
    <source>
        <dbReference type="Proteomes" id="UP001206895"/>
    </source>
</evidence>
<proteinExistence type="predicted"/>
<evidence type="ECO:0000313" key="7">
    <source>
        <dbReference type="EMBL" id="MCP2175421.1"/>
    </source>
</evidence>
<dbReference type="InterPro" id="IPR011701">
    <property type="entry name" value="MFS"/>
</dbReference>
<dbReference type="Gene3D" id="1.20.1720.10">
    <property type="entry name" value="Multidrug resistance protein D"/>
    <property type="match status" value="1"/>
</dbReference>
<feature type="transmembrane region" description="Helical" evidence="5">
    <location>
        <begin position="12"/>
        <end position="33"/>
    </location>
</feature>
<dbReference type="RefSeq" id="WP_253660399.1">
    <property type="nucleotide sequence ID" value="NZ_BAAAJQ010000001.1"/>
</dbReference>
<keyword evidence="4 5" id="KW-0472">Membrane</keyword>
<comment type="subcellular location">
    <subcellularLocation>
        <location evidence="1">Cell membrane</location>
        <topology evidence="1">Multi-pass membrane protein</topology>
    </subcellularLocation>
</comment>
<feature type="domain" description="Major facilitator superfamily (MFS) profile" evidence="6">
    <location>
        <begin position="16"/>
        <end position="461"/>
    </location>
</feature>
<dbReference type="InterPro" id="IPR036259">
    <property type="entry name" value="MFS_trans_sf"/>
</dbReference>
<reference evidence="7 8" key="1">
    <citation type="submission" date="2022-06" db="EMBL/GenBank/DDBJ databases">
        <title>Genomic Encyclopedia of Archaeal and Bacterial Type Strains, Phase II (KMG-II): from individual species to whole genera.</title>
        <authorList>
            <person name="Goeker M."/>
        </authorList>
    </citation>
    <scope>NUCLEOTIDE SEQUENCE [LARGE SCALE GENOMIC DNA]</scope>
    <source>
        <strain evidence="7 8">DSM 44693</strain>
    </source>
</reference>
<feature type="transmembrane region" description="Helical" evidence="5">
    <location>
        <begin position="172"/>
        <end position="190"/>
    </location>
</feature>
<protein>
    <submittedName>
        <fullName evidence="7">Major Facilitator Superfamily protein</fullName>
    </submittedName>
</protein>
<keyword evidence="8" id="KW-1185">Reference proteome</keyword>
<feature type="transmembrane region" description="Helical" evidence="5">
    <location>
        <begin position="402"/>
        <end position="420"/>
    </location>
</feature>
<dbReference type="EMBL" id="JAMTCJ010000001">
    <property type="protein sequence ID" value="MCP2175421.1"/>
    <property type="molecule type" value="Genomic_DNA"/>
</dbReference>
<accession>A0ABT1HCM4</accession>
<dbReference type="Pfam" id="PF07690">
    <property type="entry name" value="MFS_1"/>
    <property type="match status" value="1"/>
</dbReference>
<feature type="transmembrane region" description="Helical" evidence="5">
    <location>
        <begin position="228"/>
        <end position="249"/>
    </location>
</feature>
<evidence type="ECO:0000256" key="3">
    <source>
        <dbReference type="ARBA" id="ARBA00022989"/>
    </source>
</evidence>
<feature type="transmembrane region" description="Helical" evidence="5">
    <location>
        <begin position="334"/>
        <end position="353"/>
    </location>
</feature>
<evidence type="ECO:0000256" key="2">
    <source>
        <dbReference type="ARBA" id="ARBA00022692"/>
    </source>
</evidence>
<name>A0ABT1HCM4_9NOCA</name>
<comment type="caution">
    <text evidence="7">The sequence shown here is derived from an EMBL/GenBank/DDBJ whole genome shotgun (WGS) entry which is preliminary data.</text>
</comment>
<dbReference type="PRINTS" id="PR01036">
    <property type="entry name" value="TCRTETB"/>
</dbReference>
<feature type="transmembrane region" description="Helical" evidence="5">
    <location>
        <begin position="53"/>
        <end position="71"/>
    </location>
</feature>
<keyword evidence="2 5" id="KW-0812">Transmembrane</keyword>
<dbReference type="SUPFAM" id="SSF103473">
    <property type="entry name" value="MFS general substrate transporter"/>
    <property type="match status" value="1"/>
</dbReference>
<feature type="transmembrane region" description="Helical" evidence="5">
    <location>
        <begin position="432"/>
        <end position="456"/>
    </location>
</feature>
<dbReference type="Gene3D" id="1.20.1250.20">
    <property type="entry name" value="MFS general substrate transporter like domains"/>
    <property type="match status" value="1"/>
</dbReference>
<feature type="transmembrane region" description="Helical" evidence="5">
    <location>
        <begin position="359"/>
        <end position="381"/>
    </location>
</feature>
<dbReference type="PANTHER" id="PTHR42718">
    <property type="entry name" value="MAJOR FACILITATOR SUPERFAMILY MULTIDRUG TRANSPORTER MFSC"/>
    <property type="match status" value="1"/>
</dbReference>
<feature type="transmembrane region" description="Helical" evidence="5">
    <location>
        <begin position="140"/>
        <end position="160"/>
    </location>
</feature>
<dbReference type="PROSITE" id="PS50850">
    <property type="entry name" value="MFS"/>
    <property type="match status" value="1"/>
</dbReference>
<feature type="transmembrane region" description="Helical" evidence="5">
    <location>
        <begin position="269"/>
        <end position="290"/>
    </location>
</feature>
<feature type="transmembrane region" description="Helical" evidence="5">
    <location>
        <begin position="107"/>
        <end position="128"/>
    </location>
</feature>
<feature type="transmembrane region" description="Helical" evidence="5">
    <location>
        <begin position="296"/>
        <end position="322"/>
    </location>
</feature>
<feature type="transmembrane region" description="Helical" evidence="5">
    <location>
        <begin position="202"/>
        <end position="222"/>
    </location>
</feature>
<evidence type="ECO:0000256" key="5">
    <source>
        <dbReference type="SAM" id="Phobius"/>
    </source>
</evidence>